<evidence type="ECO:0000313" key="3">
    <source>
        <dbReference type="Proteomes" id="UP001529510"/>
    </source>
</evidence>
<protein>
    <recommendedName>
        <fullName evidence="1">Smad anchor for receptor activation-like C-terminal domain-containing protein</fullName>
    </recommendedName>
</protein>
<gene>
    <name evidence="2" type="ORF">M9458_022536</name>
</gene>
<feature type="non-terminal residue" evidence="2">
    <location>
        <position position="91"/>
    </location>
</feature>
<dbReference type="PANTHER" id="PTHR46319">
    <property type="entry name" value="ZINC FINGER FYVE DOMAIN-CONTAINING PROTEIN"/>
    <property type="match status" value="1"/>
</dbReference>
<dbReference type="Gene3D" id="3.30.500.40">
    <property type="match status" value="1"/>
</dbReference>
<organism evidence="2 3">
    <name type="scientific">Cirrhinus mrigala</name>
    <name type="common">Mrigala</name>
    <dbReference type="NCBI Taxonomy" id="683832"/>
    <lineage>
        <taxon>Eukaryota</taxon>
        <taxon>Metazoa</taxon>
        <taxon>Chordata</taxon>
        <taxon>Craniata</taxon>
        <taxon>Vertebrata</taxon>
        <taxon>Euteleostomi</taxon>
        <taxon>Actinopterygii</taxon>
        <taxon>Neopterygii</taxon>
        <taxon>Teleostei</taxon>
        <taxon>Ostariophysi</taxon>
        <taxon>Cypriniformes</taxon>
        <taxon>Cyprinidae</taxon>
        <taxon>Labeoninae</taxon>
        <taxon>Labeonini</taxon>
        <taxon>Cirrhinus</taxon>
    </lineage>
</organism>
<proteinExistence type="predicted"/>
<feature type="non-terminal residue" evidence="2">
    <location>
        <position position="1"/>
    </location>
</feature>
<dbReference type="Pfam" id="PF11979">
    <property type="entry name" value="SARA_C"/>
    <property type="match status" value="1"/>
</dbReference>
<dbReference type="PANTHER" id="PTHR46319:SF1">
    <property type="entry name" value="ZINC FINGER FYVE DOMAIN-CONTAINING PROTEIN 16"/>
    <property type="match status" value="1"/>
</dbReference>
<evidence type="ECO:0000259" key="1">
    <source>
        <dbReference type="SMART" id="SM01421"/>
    </source>
</evidence>
<name>A0ABD0QAG2_CIRMR</name>
<reference evidence="2 3" key="1">
    <citation type="submission" date="2024-05" db="EMBL/GenBank/DDBJ databases">
        <title>Genome sequencing and assembly of Indian major carp, Cirrhinus mrigala (Hamilton, 1822).</title>
        <authorList>
            <person name="Mohindra V."/>
            <person name="Chowdhury L.M."/>
            <person name="Lal K."/>
            <person name="Jena J.K."/>
        </authorList>
    </citation>
    <scope>NUCLEOTIDE SEQUENCE [LARGE SCALE GENOMIC DNA]</scope>
    <source>
        <strain evidence="2">CM1030</strain>
        <tissue evidence="2">Blood</tissue>
    </source>
</reference>
<keyword evidence="3" id="KW-1185">Reference proteome</keyword>
<sequence length="91" mass="9705">PVDGKSLAGVSSVKIQQDSEFEMDGRTIRCTEVFYLLKSSDVSLSAVLTSSAQFQREIATASCAALCPHLSVLMANGFNSLALRVSTDSDM</sequence>
<feature type="domain" description="Smad anchor for receptor activation-like C-terminal" evidence="1">
    <location>
        <begin position="1"/>
        <end position="91"/>
    </location>
</feature>
<accession>A0ABD0QAG2</accession>
<dbReference type="AlphaFoldDB" id="A0ABD0QAG2"/>
<dbReference type="InterPro" id="IPR022557">
    <property type="entry name" value="SARA-like_C"/>
</dbReference>
<comment type="caution">
    <text evidence="2">The sequence shown here is derived from an EMBL/GenBank/DDBJ whole genome shotgun (WGS) entry which is preliminary data.</text>
</comment>
<dbReference type="Proteomes" id="UP001529510">
    <property type="component" value="Unassembled WGS sequence"/>
</dbReference>
<dbReference type="EMBL" id="JAMKFB020000010">
    <property type="protein sequence ID" value="KAL0183161.1"/>
    <property type="molecule type" value="Genomic_DNA"/>
</dbReference>
<evidence type="ECO:0000313" key="2">
    <source>
        <dbReference type="EMBL" id="KAL0183161.1"/>
    </source>
</evidence>
<dbReference type="SMART" id="SM01421">
    <property type="entry name" value="DUF3480"/>
    <property type="match status" value="1"/>
</dbReference>